<evidence type="ECO:0000313" key="1">
    <source>
        <dbReference type="Proteomes" id="UP000887569"/>
    </source>
</evidence>
<accession>A0A915BNH0</accession>
<protein>
    <submittedName>
        <fullName evidence="2">Secreted protein</fullName>
    </submittedName>
</protein>
<sequence length="106" mass="12355">SVAYRERTSSGCIHLDVLMFASWCVAMRQIHLLFLGTILLVSVEGQKCLRCPSGWSYFPDTDHCYIRVGFLLLNVHSALKWVNNRFRLALFTHLETKKNCRIYRFA</sequence>
<evidence type="ECO:0000313" key="2">
    <source>
        <dbReference type="WBParaSite" id="PgR048_g080_t01"/>
    </source>
</evidence>
<keyword evidence="1" id="KW-1185">Reference proteome</keyword>
<dbReference type="WBParaSite" id="PgR048_g080_t01">
    <property type="protein sequence ID" value="PgR048_g080_t01"/>
    <property type="gene ID" value="PgR048_g080"/>
</dbReference>
<reference evidence="2" key="1">
    <citation type="submission" date="2022-11" db="UniProtKB">
        <authorList>
            <consortium name="WormBaseParasite"/>
        </authorList>
    </citation>
    <scope>IDENTIFICATION</scope>
</reference>
<dbReference type="AlphaFoldDB" id="A0A915BNH0"/>
<proteinExistence type="predicted"/>
<organism evidence="1 2">
    <name type="scientific">Parascaris univalens</name>
    <name type="common">Nematode worm</name>
    <dbReference type="NCBI Taxonomy" id="6257"/>
    <lineage>
        <taxon>Eukaryota</taxon>
        <taxon>Metazoa</taxon>
        <taxon>Ecdysozoa</taxon>
        <taxon>Nematoda</taxon>
        <taxon>Chromadorea</taxon>
        <taxon>Rhabditida</taxon>
        <taxon>Spirurina</taxon>
        <taxon>Ascaridomorpha</taxon>
        <taxon>Ascaridoidea</taxon>
        <taxon>Ascarididae</taxon>
        <taxon>Parascaris</taxon>
    </lineage>
</organism>
<name>A0A915BNH0_PARUN</name>
<dbReference type="Proteomes" id="UP000887569">
    <property type="component" value="Unplaced"/>
</dbReference>